<dbReference type="Gene3D" id="1.20.1530.20">
    <property type="match status" value="1"/>
</dbReference>
<dbReference type="RefSeq" id="WP_344450864.1">
    <property type="nucleotide sequence ID" value="NZ_BAAATZ010000009.1"/>
</dbReference>
<reference evidence="9 10" key="1">
    <citation type="journal article" date="2019" name="Int. J. Syst. Evol. Microbiol.">
        <title>The Global Catalogue of Microorganisms (GCM) 10K type strain sequencing project: providing services to taxonomists for standard genome sequencing and annotation.</title>
        <authorList>
            <consortium name="The Broad Institute Genomics Platform"/>
            <consortium name="The Broad Institute Genome Sequencing Center for Infectious Disease"/>
            <person name="Wu L."/>
            <person name="Ma J."/>
        </authorList>
    </citation>
    <scope>NUCLEOTIDE SEQUENCE [LARGE SCALE GENOMIC DNA]</scope>
    <source>
        <strain evidence="9 10">JCM 8201</strain>
    </source>
</reference>
<keyword evidence="10" id="KW-1185">Reference proteome</keyword>
<evidence type="ECO:0000256" key="6">
    <source>
        <dbReference type="ARBA" id="ARBA00023136"/>
    </source>
</evidence>
<keyword evidence="4 7" id="KW-1133">Transmembrane helix</keyword>
<feature type="transmembrane region" description="Helical" evidence="7">
    <location>
        <begin position="67"/>
        <end position="84"/>
    </location>
</feature>
<feature type="domain" description="Cation/H+ exchanger transmembrane" evidence="8">
    <location>
        <begin position="14"/>
        <end position="394"/>
    </location>
</feature>
<accession>A0ABN3U8F7</accession>
<feature type="transmembrane region" description="Helical" evidence="7">
    <location>
        <begin position="96"/>
        <end position="119"/>
    </location>
</feature>
<feature type="transmembrane region" description="Helical" evidence="7">
    <location>
        <begin position="194"/>
        <end position="214"/>
    </location>
</feature>
<sequence length="538" mass="56289">MLRVDLLLLDLVVILVLARLLGAGARLIGQPPVIGEITAGILLGPSLLGDLIGEDLFPSGIQAPLKALADVGLVLFMFVVGLELDQRLVRGRGKVAAGVSLGSTLLPFGLGALLALAIADEHVDGGDKLAFVLFLGAAMSATAFPVLARILTDRGMHRTRLGGLALACAAVIDVLAWTALAAVVALAGSGEGQWKIAFALPFALVMILGVRPALRRLVPAYEKAGRLTPDLLAIVLIGLFLSAWATEWLHVHFIFGAFLFGAVMPRGGAAERLNHEILERLEQLAVLLLLPMFFVVSGFNVDLGALQVSSFGTLAAILFVAIFGKLAGTYAAARLLGVPNRESAGLAALLNTRGLTEIVILSVGLERGILDTELYSLMVLMALLTTAMTGPLLSRLYPRERVEAELAETGRLAPGEHRAHRIMVIVDDLSRAAELAAEGAARAAGRESAELVLAHLRPYPVERLEVGLGLSSELAEMADTLSVLKAAAASVSDASLSVQVISRFSADVEGELAGLLTAAAPDEVLGAPMPPAPPLPRS</sequence>
<feature type="transmembrane region" description="Helical" evidence="7">
    <location>
        <begin position="251"/>
        <end position="269"/>
    </location>
</feature>
<dbReference type="InterPro" id="IPR050794">
    <property type="entry name" value="CPA2_transporter"/>
</dbReference>
<keyword evidence="3 7" id="KW-0812">Transmembrane</keyword>
<dbReference type="PANTHER" id="PTHR32468:SF0">
    <property type="entry name" value="K(+)_H(+) ANTIPORTER 1"/>
    <property type="match status" value="1"/>
</dbReference>
<evidence type="ECO:0000256" key="1">
    <source>
        <dbReference type="ARBA" id="ARBA00004141"/>
    </source>
</evidence>
<dbReference type="PANTHER" id="PTHR32468">
    <property type="entry name" value="CATION/H + ANTIPORTER"/>
    <property type="match status" value="1"/>
</dbReference>
<name>A0ABN3U8F7_9ACTN</name>
<dbReference type="InterPro" id="IPR006153">
    <property type="entry name" value="Cation/H_exchanger_TM"/>
</dbReference>
<comment type="caution">
    <text evidence="9">The sequence shown here is derived from an EMBL/GenBank/DDBJ whole genome shotgun (WGS) entry which is preliminary data.</text>
</comment>
<evidence type="ECO:0000256" key="2">
    <source>
        <dbReference type="ARBA" id="ARBA00022448"/>
    </source>
</evidence>
<evidence type="ECO:0000256" key="5">
    <source>
        <dbReference type="ARBA" id="ARBA00023065"/>
    </source>
</evidence>
<evidence type="ECO:0000256" key="7">
    <source>
        <dbReference type="SAM" id="Phobius"/>
    </source>
</evidence>
<keyword evidence="2" id="KW-0813">Transport</keyword>
<comment type="subcellular location">
    <subcellularLocation>
        <location evidence="1">Membrane</location>
        <topology evidence="1">Multi-pass membrane protein</topology>
    </subcellularLocation>
</comment>
<protein>
    <recommendedName>
        <fullName evidence="8">Cation/H+ exchanger transmembrane domain-containing protein</fullName>
    </recommendedName>
</protein>
<feature type="transmembrane region" description="Helical" evidence="7">
    <location>
        <begin position="344"/>
        <end position="363"/>
    </location>
</feature>
<gene>
    <name evidence="9" type="ORF">GCM10010439_28910</name>
</gene>
<keyword evidence="5" id="KW-0406">Ion transport</keyword>
<evidence type="ECO:0000259" key="8">
    <source>
        <dbReference type="Pfam" id="PF00999"/>
    </source>
</evidence>
<feature type="transmembrane region" description="Helical" evidence="7">
    <location>
        <begin position="226"/>
        <end position="245"/>
    </location>
</feature>
<evidence type="ECO:0000313" key="9">
    <source>
        <dbReference type="EMBL" id="GAA2726424.1"/>
    </source>
</evidence>
<feature type="transmembrane region" description="Helical" evidence="7">
    <location>
        <begin position="131"/>
        <end position="152"/>
    </location>
</feature>
<keyword evidence="6 7" id="KW-0472">Membrane</keyword>
<feature type="transmembrane region" description="Helical" evidence="7">
    <location>
        <begin position="164"/>
        <end position="188"/>
    </location>
</feature>
<dbReference type="Pfam" id="PF00999">
    <property type="entry name" value="Na_H_Exchanger"/>
    <property type="match status" value="1"/>
</dbReference>
<evidence type="ECO:0000313" key="10">
    <source>
        <dbReference type="Proteomes" id="UP001501842"/>
    </source>
</evidence>
<feature type="transmembrane region" description="Helical" evidence="7">
    <location>
        <begin position="281"/>
        <end position="299"/>
    </location>
</feature>
<evidence type="ECO:0000256" key="3">
    <source>
        <dbReference type="ARBA" id="ARBA00022692"/>
    </source>
</evidence>
<dbReference type="Proteomes" id="UP001501842">
    <property type="component" value="Unassembled WGS sequence"/>
</dbReference>
<proteinExistence type="predicted"/>
<dbReference type="EMBL" id="BAAATZ010000009">
    <property type="protein sequence ID" value="GAA2726424.1"/>
    <property type="molecule type" value="Genomic_DNA"/>
</dbReference>
<organism evidence="9 10">
    <name type="scientific">Actinocorallia aurantiaca</name>
    <dbReference type="NCBI Taxonomy" id="46204"/>
    <lineage>
        <taxon>Bacteria</taxon>
        <taxon>Bacillati</taxon>
        <taxon>Actinomycetota</taxon>
        <taxon>Actinomycetes</taxon>
        <taxon>Streptosporangiales</taxon>
        <taxon>Thermomonosporaceae</taxon>
        <taxon>Actinocorallia</taxon>
    </lineage>
</organism>
<feature type="transmembrane region" description="Helical" evidence="7">
    <location>
        <begin position="311"/>
        <end position="332"/>
    </location>
</feature>
<feature type="transmembrane region" description="Helical" evidence="7">
    <location>
        <begin position="375"/>
        <end position="393"/>
    </location>
</feature>
<evidence type="ECO:0000256" key="4">
    <source>
        <dbReference type="ARBA" id="ARBA00022989"/>
    </source>
</evidence>
<dbReference type="InterPro" id="IPR038770">
    <property type="entry name" value="Na+/solute_symporter_sf"/>
</dbReference>